<reference evidence="2" key="1">
    <citation type="journal article" date="2018" name="Int. J. Syst. Evol. Microbiol.">
        <title>Carboxylicivirga sediminis sp. nov., isolated from coastal sediment.</title>
        <authorList>
            <person name="Wang F.Q."/>
            <person name="Ren L.H."/>
            <person name="Zou R.J."/>
            <person name="Sun Y.Z."/>
            <person name="Liu X.J."/>
            <person name="Jiang F."/>
            <person name="Liu L.J."/>
        </authorList>
    </citation>
    <scope>NUCLEOTIDE SEQUENCE</scope>
    <source>
        <strain evidence="2">JR1</strain>
    </source>
</reference>
<organism evidence="2 3">
    <name type="scientific">Carboxylicivirga sediminis</name>
    <dbReference type="NCBI Taxonomy" id="2006564"/>
    <lineage>
        <taxon>Bacteria</taxon>
        <taxon>Pseudomonadati</taxon>
        <taxon>Bacteroidota</taxon>
        <taxon>Bacteroidia</taxon>
        <taxon>Marinilabiliales</taxon>
        <taxon>Marinilabiliaceae</taxon>
        <taxon>Carboxylicivirga</taxon>
    </lineage>
</organism>
<reference evidence="2" key="2">
    <citation type="submission" date="2021-04" db="EMBL/GenBank/DDBJ databases">
        <authorList>
            <person name="Zhang T."/>
            <person name="Zhang Y."/>
            <person name="Lu D."/>
            <person name="Zuo D."/>
            <person name="Du Z."/>
        </authorList>
    </citation>
    <scope>NUCLEOTIDE SEQUENCE</scope>
    <source>
        <strain evidence="2">JR1</strain>
    </source>
</reference>
<gene>
    <name evidence="2" type="ORF">KDU71_05160</name>
</gene>
<protein>
    <submittedName>
        <fullName evidence="2">RHS repeat-associated core domain-containing protein</fullName>
    </submittedName>
</protein>
<dbReference type="Gene3D" id="2.180.10.10">
    <property type="entry name" value="RHS repeat-associated core"/>
    <property type="match status" value="1"/>
</dbReference>
<accession>A0A941F1B1</accession>
<proteinExistence type="predicted"/>
<dbReference type="Pfam" id="PF20041">
    <property type="entry name" value="DUF6443"/>
    <property type="match status" value="1"/>
</dbReference>
<dbReference type="InterPro" id="IPR022385">
    <property type="entry name" value="Rhs_assc_core"/>
</dbReference>
<keyword evidence="3" id="KW-1185">Reference proteome</keyword>
<dbReference type="EMBL" id="JAGTAR010000005">
    <property type="protein sequence ID" value="MBR8534941.1"/>
    <property type="molecule type" value="Genomic_DNA"/>
</dbReference>
<dbReference type="Proteomes" id="UP000679220">
    <property type="component" value="Unassembled WGS sequence"/>
</dbReference>
<dbReference type="NCBIfam" id="TIGR03696">
    <property type="entry name" value="Rhs_assc_core"/>
    <property type="match status" value="1"/>
</dbReference>
<feature type="domain" description="DUF6443" evidence="1">
    <location>
        <begin position="722"/>
        <end position="844"/>
    </location>
</feature>
<evidence type="ECO:0000259" key="1">
    <source>
        <dbReference type="Pfam" id="PF20041"/>
    </source>
</evidence>
<evidence type="ECO:0000313" key="3">
    <source>
        <dbReference type="Proteomes" id="UP000679220"/>
    </source>
</evidence>
<comment type="caution">
    <text evidence="2">The sequence shown here is derived from an EMBL/GenBank/DDBJ whole genome shotgun (WGS) entry which is preliminary data.</text>
</comment>
<name>A0A941F1B1_9BACT</name>
<dbReference type="RefSeq" id="WP_212188840.1">
    <property type="nucleotide sequence ID" value="NZ_JAGTAR010000005.1"/>
</dbReference>
<dbReference type="InterPro" id="IPR045619">
    <property type="entry name" value="DUF6443"/>
</dbReference>
<evidence type="ECO:0000313" key="2">
    <source>
        <dbReference type="EMBL" id="MBR8534941.1"/>
    </source>
</evidence>
<sequence>MNIRLACLLFLLLLLSNIVFGQELLLQEEQNTQLETTRIINNEGADDFIHDLPDEPGDCTILGSSPSSLTFSGTIGETKRISLYGPQVTCTIRCLIFRYFSATKINSNTFDIKLVSLPSSSNQSIIFDTGSGPYEVSVKVGTVPLVPPAPLVAYSPGSTKLTRANPPSGVTYYWQTSSTGTSTSNSTSTKLFTSSGTYYLRARSNVSGLWSSVRSGGVSVYNTPSAPAPALPSYSNGQTVLTRPSAPSGYTYYWQTSSTGASTANSASTKVFTSNGTYYLRSRHNISGLWSSARSGSVKVYTTPATPAVALLNYKDGQTVVTRSTPEPDCTYYWQYSTLSKSTGLGSASSKTFTADGNYYLRSRHSISGLWSEARSGGVKVYDAPAIPLAPVPVYLAGETEMNAPPPPPDCTYYWQSSSNGTSMTNSGLKVFTYPETYYLRSRHNISGLWSIARSGSVSVYPKPMPPAAATIEYKHGKTIVTKPVDPVGYKIYWQSNSTNKSMDDYADSKTFISNDIYYLRMQHTASGVWSDVRSSSVAVYYNPSPPPYPGVTYSDGKTTVHKPINTESISYYWQTSDGGISSASTLVFNSEGNYRLNAQHNVSKLWSSTPRFGNVSVYTKPSIPSSPTIITGEEQTLVRLSTPPAGISYYWQGTAGGTSTADSQLEKVFSSAATVYIRSRSGAPAYLWGDALQVNVTLQPTATSYSNENYISAITILKEGVSDTADIRTLKRAEKSEQIQYFDGLGRLKQTVGVRGSASGHDVVQHIAYDDFGRERKQYLPIVKESNYGAYHTMSEVDVVNYYGAPHEHIASDSHPYAETVFENSPLNRVLAQGAPGAAWQPTFDNGNPTFAGHTVKMDYGTNTADAATGVLLFEVGSNAVIKKDFYAANQLYKTVTKDENWTSARGKLHTTEEYKDKLGQVVLKRSYVGTVGSETAVETYYVYDDYGLLRYVLPPEASKLIGKNSTVVSYADTHTTVIEPWCYIYKYDGRKRMVEKKIPGADKVWMVYDKRDRLVLTQDGQQRFTNANTWLFTKYDALNRPVLTGEVTFGTTYNQATMQTLVDNEYTNGRSFYVSREKTNTIHWGYNDASFPRSTDASSIVYHTATYYDNYDYPYVLAFDESSNNISGYSDTHGNVNYNDKVKGLVTGTATKVLDEPDILMVTTYYDDKYRPIQVRRDLYEAGEETVSTQFDFVGKTLQTRQAVTFNSVTTTTDKHYAYDHAGRLLTVKQQIAGDSSNGLVTLAAHSYNELGELVDKQLHQQDGMSGYLQSVDYRYNIRGWLSSINNPANLANDGTGDSNADLFAMNLLYHTTESGLNNSLEQFNGNISATIWNAEGSSRQGYGYSYDALNRLTASDYKTYGSAWTASNAFEEKGLSYDLNGNIQSLQRTDNSGSLIDNFTYNYTSGAATGNQLMSINGGTTYQYDKNGNLTLDGRRGFTVDYNQLNLPQLVQKGSDRLEYVYSAAGEKLAKKKNGAVVNYYFGNYIYKGDKSLDYILNEEGVTTYASSEYTYEYYLKDHLGNTRAMFSRDGTSSNAQLLQKSDYYAFGSRFMPVTPDNSNKYLYNGKELQDDVLGGSVLDWYDYGARFYDASLGRWHTLDPLSEQMRRHSPYNYAFDNPMRFIDPDGRNPIDEIVKRAKNVVADVATKLAKAVVKQAVETVKETVEDIEVTPYVEGNVRLTAGAQGAVKIEGAGYKGNLMSAELLELSGGIDKNGPTGEFDYASKNGELELNSGFSIGGEGVDVELNGSGTYDLDKKEFTGKDKIEGGIGVGTPGLTGKVSYSHESNPITGESKNAISTGVQTSGSYGYGMLINFTIEGGLRITF</sequence>